<feature type="region of interest" description="Disordered" evidence="1">
    <location>
        <begin position="146"/>
        <end position="180"/>
    </location>
</feature>
<dbReference type="InterPro" id="IPR029032">
    <property type="entry name" value="AhpD-like"/>
</dbReference>
<dbReference type="Pfam" id="PF02627">
    <property type="entry name" value="CMD"/>
    <property type="match status" value="1"/>
</dbReference>
<dbReference type="RefSeq" id="WP_114663965.1">
    <property type="nucleotide sequence ID" value="NZ_CP031194.1"/>
</dbReference>
<reference evidence="4" key="1">
    <citation type="submission" date="2018-07" db="EMBL/GenBank/DDBJ databases">
        <authorList>
            <person name="Zhao J."/>
        </authorList>
    </citation>
    <scope>NUCLEOTIDE SEQUENCE [LARGE SCALE GENOMIC DNA]</scope>
    <source>
        <strain evidence="4">GSSD-12</strain>
    </source>
</reference>
<dbReference type="OrthoDB" id="3667834at2"/>
<dbReference type="Gene3D" id="1.20.1290.10">
    <property type="entry name" value="AhpD-like"/>
    <property type="match status" value="2"/>
</dbReference>
<dbReference type="PANTHER" id="PTHR35446:SF2">
    <property type="entry name" value="CARBOXYMUCONOLACTONE DECARBOXYLASE-LIKE DOMAIN-CONTAINING PROTEIN"/>
    <property type="match status" value="1"/>
</dbReference>
<dbReference type="SUPFAM" id="SSF69118">
    <property type="entry name" value="AhpD-like"/>
    <property type="match status" value="2"/>
</dbReference>
<evidence type="ECO:0000259" key="2">
    <source>
        <dbReference type="Pfam" id="PF02627"/>
    </source>
</evidence>
<feature type="domain" description="Carboxymuconolactone decarboxylase-like" evidence="2">
    <location>
        <begin position="230"/>
        <end position="278"/>
    </location>
</feature>
<dbReference type="Proteomes" id="UP000253868">
    <property type="component" value="Chromosome"/>
</dbReference>
<dbReference type="KEGG" id="spad:DVK44_31130"/>
<sequence>MSQGDSTAHGAAQRPGPDGHTAAARRVLLIPDEPGALPVELRIMAAARAAERTGQHRLAARYRAMAPEAVPVTASVSEAAPALTAAVLAFTDRVTADPAGTGPTALRDLAVHGLDAPAVVALAQIAAFVAYEARVESGLALLAGGPAAEPGPEPDAVREPAAGSAHETAPPPAAPHAPEAGRFTLRPLTWRPRVPAVDADALTGAQRAVIDAHPTLSAASPYYRTLLHDPAALDHRTYVYDAVMYGRGGLPRAERELATLLVSRANGCVYCASVHGRKYAQLVRDEAAALRVLDRGGEALAGDVRGAALARFAEAQTRTPPAATGQDVAALRAAGLDDTELTGLVHAVALFGWANRLMLVLGDAHDEARNDTRDEAHGDAHRGDAPMPHPARTLDAGIPRTDARESCSRTSVPAPRTDGA</sequence>
<feature type="compositionally biased region" description="Basic and acidic residues" evidence="1">
    <location>
        <begin position="370"/>
        <end position="384"/>
    </location>
</feature>
<accession>A0A345HXK0</accession>
<dbReference type="InterPro" id="IPR010195">
    <property type="entry name" value="Uncharacterised_peroxidase-rel"/>
</dbReference>
<dbReference type="GO" id="GO:0051920">
    <property type="term" value="F:peroxiredoxin activity"/>
    <property type="evidence" value="ECO:0007669"/>
    <property type="project" value="InterPro"/>
</dbReference>
<dbReference type="EMBL" id="CP031194">
    <property type="protein sequence ID" value="AXG81424.1"/>
    <property type="molecule type" value="Genomic_DNA"/>
</dbReference>
<protein>
    <recommendedName>
        <fullName evidence="2">Carboxymuconolactone decarboxylase-like domain-containing protein</fullName>
    </recommendedName>
</protein>
<evidence type="ECO:0000313" key="4">
    <source>
        <dbReference type="Proteomes" id="UP000253868"/>
    </source>
</evidence>
<evidence type="ECO:0000313" key="3">
    <source>
        <dbReference type="EMBL" id="AXG81424.1"/>
    </source>
</evidence>
<feature type="region of interest" description="Disordered" evidence="1">
    <location>
        <begin position="1"/>
        <end position="20"/>
    </location>
</feature>
<evidence type="ECO:0000256" key="1">
    <source>
        <dbReference type="SAM" id="MobiDB-lite"/>
    </source>
</evidence>
<gene>
    <name evidence="3" type="ORF">DVK44_31130</name>
</gene>
<organism evidence="3 4">
    <name type="scientific">Streptomyces paludis</name>
    <dbReference type="NCBI Taxonomy" id="2282738"/>
    <lineage>
        <taxon>Bacteria</taxon>
        <taxon>Bacillati</taxon>
        <taxon>Actinomycetota</taxon>
        <taxon>Actinomycetes</taxon>
        <taxon>Kitasatosporales</taxon>
        <taxon>Streptomycetaceae</taxon>
        <taxon>Streptomyces</taxon>
    </lineage>
</organism>
<keyword evidence="4" id="KW-1185">Reference proteome</keyword>
<dbReference type="AlphaFoldDB" id="A0A345HXK0"/>
<dbReference type="InterPro" id="IPR003779">
    <property type="entry name" value="CMD-like"/>
</dbReference>
<proteinExistence type="predicted"/>
<name>A0A345HXK0_9ACTN</name>
<feature type="region of interest" description="Disordered" evidence="1">
    <location>
        <begin position="370"/>
        <end position="420"/>
    </location>
</feature>
<dbReference type="NCBIfam" id="TIGR00778">
    <property type="entry name" value="ahpD_dom"/>
    <property type="match status" value="1"/>
</dbReference>
<dbReference type="NCBIfam" id="TIGR01926">
    <property type="entry name" value="peroxid_rel"/>
    <property type="match status" value="1"/>
</dbReference>
<dbReference type="InterPro" id="IPR004675">
    <property type="entry name" value="AhpD_core"/>
</dbReference>
<dbReference type="PANTHER" id="PTHR35446">
    <property type="entry name" value="SI:CH211-175M2.5"/>
    <property type="match status" value="1"/>
</dbReference>